<comment type="caution">
    <text evidence="4">The sequence shown here is derived from an EMBL/GenBank/DDBJ whole genome shotgun (WGS) entry which is preliminary data.</text>
</comment>
<dbReference type="InterPro" id="IPR000620">
    <property type="entry name" value="EamA_dom"/>
</dbReference>
<keyword evidence="2" id="KW-0472">Membrane</keyword>
<evidence type="ECO:0000256" key="2">
    <source>
        <dbReference type="SAM" id="Phobius"/>
    </source>
</evidence>
<feature type="transmembrane region" description="Helical" evidence="2">
    <location>
        <begin position="121"/>
        <end position="140"/>
    </location>
</feature>
<dbReference type="InterPro" id="IPR037185">
    <property type="entry name" value="EmrE-like"/>
</dbReference>
<dbReference type="eggNOG" id="COG0697">
    <property type="taxonomic scope" value="Bacteria"/>
</dbReference>
<feature type="transmembrane region" description="Helical" evidence="2">
    <location>
        <begin position="267"/>
        <end position="285"/>
    </location>
</feature>
<evidence type="ECO:0000313" key="4">
    <source>
        <dbReference type="EMBL" id="KXI11611.1"/>
    </source>
</evidence>
<feature type="transmembrane region" description="Helical" evidence="2">
    <location>
        <begin position="146"/>
        <end position="166"/>
    </location>
</feature>
<feature type="transmembrane region" description="Helical" evidence="2">
    <location>
        <begin position="34"/>
        <end position="53"/>
    </location>
</feature>
<keyword evidence="2" id="KW-0812">Transmembrane</keyword>
<dbReference type="InterPro" id="IPR052756">
    <property type="entry name" value="Alkyne_AA_exporter"/>
</dbReference>
<feature type="domain" description="EamA" evidence="3">
    <location>
        <begin position="7"/>
        <end position="138"/>
    </location>
</feature>
<dbReference type="PATRIC" id="fig|1261.5.peg.1324"/>
<name>A0A135YQJ3_9FIRM</name>
<dbReference type="AlphaFoldDB" id="A0A135YQJ3"/>
<sequence length="291" mass="31964">MTNKKKMHILAMTTILFWALAFPASKIAMKHYNPFSLAFLRVTIASCVLLIIGKATGMRPPKKEDLVWFLLSGACGFGIYLFFFNLGMQTVTSATGSIIIALTPVMTAIGAHHIYRERINIVGWISMAAAFGGVLIMMLWNGILSFNFGMLWVFCAAVLFCIYNLLNRRFASQGYKAIEIVTYSMVASALILSPFSVRGFRELSIAQPKEIITLLVLGAVCSGIAYFLWSLAMSYATYTSEVANYSFTTPFVASILAALMMGEVPDTSTIVGGLVIIVSILVFSFRGKEKI</sequence>
<organism evidence="4 5">
    <name type="scientific">Peptostreptococcus anaerobius</name>
    <dbReference type="NCBI Taxonomy" id="1261"/>
    <lineage>
        <taxon>Bacteria</taxon>
        <taxon>Bacillati</taxon>
        <taxon>Bacillota</taxon>
        <taxon>Clostridia</taxon>
        <taxon>Peptostreptococcales</taxon>
        <taxon>Peptostreptococcaceae</taxon>
        <taxon>Peptostreptococcus</taxon>
    </lineage>
</organism>
<dbReference type="STRING" id="1261.HMPREF3195_01320"/>
<feature type="transmembrane region" description="Helical" evidence="2">
    <location>
        <begin position="211"/>
        <end position="230"/>
    </location>
</feature>
<dbReference type="Proteomes" id="UP000070326">
    <property type="component" value="Unassembled WGS sequence"/>
</dbReference>
<dbReference type="GO" id="GO:0016020">
    <property type="term" value="C:membrane"/>
    <property type="evidence" value="ECO:0007669"/>
    <property type="project" value="InterPro"/>
</dbReference>
<dbReference type="RefSeq" id="WP_021934642.1">
    <property type="nucleotide sequence ID" value="NZ_KQ961831.1"/>
</dbReference>
<reference evidence="4 5" key="1">
    <citation type="submission" date="2016-02" db="EMBL/GenBank/DDBJ databases">
        <authorList>
            <person name="Wen L."/>
            <person name="He K."/>
            <person name="Yang H."/>
        </authorList>
    </citation>
    <scope>NUCLEOTIDE SEQUENCE [LARGE SCALE GENOMIC DNA]</scope>
    <source>
        <strain evidence="4 5">MJR8628A</strain>
    </source>
</reference>
<comment type="similarity">
    <text evidence="1">Belongs to the EamA transporter family.</text>
</comment>
<dbReference type="SUPFAM" id="SSF103481">
    <property type="entry name" value="Multidrug resistance efflux transporter EmrE"/>
    <property type="match status" value="2"/>
</dbReference>
<keyword evidence="2" id="KW-1133">Transmembrane helix</keyword>
<proteinExistence type="inferred from homology"/>
<protein>
    <submittedName>
        <fullName evidence="4">Putative membrane protein</fullName>
    </submittedName>
</protein>
<feature type="transmembrane region" description="Helical" evidence="2">
    <location>
        <begin position="242"/>
        <end position="261"/>
    </location>
</feature>
<accession>A0A135YQJ3</accession>
<feature type="domain" description="EamA" evidence="3">
    <location>
        <begin position="148"/>
        <end position="284"/>
    </location>
</feature>
<evidence type="ECO:0000256" key="1">
    <source>
        <dbReference type="ARBA" id="ARBA00007362"/>
    </source>
</evidence>
<dbReference type="EMBL" id="LSQZ01000068">
    <property type="protein sequence ID" value="KXI11611.1"/>
    <property type="molecule type" value="Genomic_DNA"/>
</dbReference>
<feature type="transmembrane region" description="Helical" evidence="2">
    <location>
        <begin position="65"/>
        <end position="84"/>
    </location>
</feature>
<evidence type="ECO:0000259" key="3">
    <source>
        <dbReference type="Pfam" id="PF00892"/>
    </source>
</evidence>
<feature type="transmembrane region" description="Helical" evidence="2">
    <location>
        <begin position="178"/>
        <end position="199"/>
    </location>
</feature>
<gene>
    <name evidence="4" type="ORF">HMPREF3195_01320</name>
</gene>
<dbReference type="PANTHER" id="PTHR12715">
    <property type="entry name" value="TRANSPORTER, DRUG/METABOLITE EXPORTER FAMILY"/>
    <property type="match status" value="1"/>
</dbReference>
<dbReference type="PANTHER" id="PTHR12715:SF4">
    <property type="entry name" value="EAMA DOMAIN-CONTAINING PROTEIN"/>
    <property type="match status" value="1"/>
</dbReference>
<feature type="transmembrane region" description="Helical" evidence="2">
    <location>
        <begin position="90"/>
        <end position="109"/>
    </location>
</feature>
<evidence type="ECO:0000313" key="5">
    <source>
        <dbReference type="Proteomes" id="UP000070326"/>
    </source>
</evidence>
<dbReference type="Pfam" id="PF00892">
    <property type="entry name" value="EamA"/>
    <property type="match status" value="2"/>
</dbReference>